<dbReference type="PANTHER" id="PTHR43308:SF5">
    <property type="entry name" value="S-LAYER PROTEIN _ PEPTIDOGLYCAN ENDO-BETA-N-ACETYLGLUCOSAMINIDASE"/>
    <property type="match status" value="1"/>
</dbReference>
<organism evidence="2 3">
    <name type="scientific">candidate division WOR-1 bacterium RIFOXYB2_FULL_36_35</name>
    <dbReference type="NCBI Taxonomy" id="1802578"/>
    <lineage>
        <taxon>Bacteria</taxon>
        <taxon>Bacillati</taxon>
        <taxon>Saganbacteria</taxon>
    </lineage>
</organism>
<evidence type="ECO:0000313" key="3">
    <source>
        <dbReference type="Proteomes" id="UP000177905"/>
    </source>
</evidence>
<accession>A0A1F4S3C6</accession>
<sequence length="631" mass="68063">MEKSKKFMSRIFDNKLGDEKMRKIKFSIAWMVVFLLCLISLPVFAAQDMIVADPMYIGVGARPLGMGKAYVAVAEDGDTVFVNPAGLGKVLTPKLTSMYTSLLGDVNYVVLGGAYPQTKNSAIGVGAIIASSPDIILSDSNGTKLGSGTWGSSLFFLSYGIDLINSNIQLGGSLKYFSQGGTGDSSIENANSTGIGFDIGALYAVSDKLSLGVSAQNPLGTKLTSGNGIENTVPYLIKVGGAYKTSMYDDRKLTLACDVDIVDNRPLTLHVGAELGLTQNITIRAGLDQNPIPNSEIQNNPTLGMGLSVSGMEFNYAYHPYGNIAEDSTHYFSLSYVGDKYIEEETFGIVIYEPKDKSIIYDDKVAVSGSAEGFKTVSVNGITVSVNNDGTFNANVPIGNVGKKLIEVTAAKDDGEKLSESIRVLRLVGFKDVPQSYWAKRPIEGSSTVGLVEGYPDGTFKPERTLSRAELATLLVRASGTEVTERPRSKVFKDVDPSHWAAPYIKEAIAMGLVQGYPDGNFRPNNKISKAEAITVLARYDRLPLEKVEQKPFSDVAVDNWAAKYVQAAKNAGVLSYVKKGSLGVKQDVTRAEAIEMMSKTSMAGALIKELFSWEKGFRLKKEKPMIKASL</sequence>
<dbReference type="Gene3D" id="2.60.40.10">
    <property type="entry name" value="Immunoglobulins"/>
    <property type="match status" value="1"/>
</dbReference>
<reference evidence="2 3" key="1">
    <citation type="journal article" date="2016" name="Nat. Commun.">
        <title>Thousands of microbial genomes shed light on interconnected biogeochemical processes in an aquifer system.</title>
        <authorList>
            <person name="Anantharaman K."/>
            <person name="Brown C.T."/>
            <person name="Hug L.A."/>
            <person name="Sharon I."/>
            <person name="Castelle C.J."/>
            <person name="Probst A.J."/>
            <person name="Thomas B.C."/>
            <person name="Singh A."/>
            <person name="Wilkins M.J."/>
            <person name="Karaoz U."/>
            <person name="Brodie E.L."/>
            <person name="Williams K.H."/>
            <person name="Hubbard S.S."/>
            <person name="Banfield J.F."/>
        </authorList>
    </citation>
    <scope>NUCLEOTIDE SEQUENCE [LARGE SCALE GENOMIC DNA]</scope>
</reference>
<feature type="domain" description="SLH" evidence="1">
    <location>
        <begin position="426"/>
        <end position="487"/>
    </location>
</feature>
<dbReference type="InterPro" id="IPR051465">
    <property type="entry name" value="Cell_Envelope_Struct_Comp"/>
</dbReference>
<dbReference type="PANTHER" id="PTHR43308">
    <property type="entry name" value="OUTER MEMBRANE PROTEIN ALPHA-RELATED"/>
    <property type="match status" value="1"/>
</dbReference>
<dbReference type="AlphaFoldDB" id="A0A1F4S3C6"/>
<evidence type="ECO:0000259" key="1">
    <source>
        <dbReference type="PROSITE" id="PS51272"/>
    </source>
</evidence>
<dbReference type="NCBIfam" id="NF033709">
    <property type="entry name" value="PorV_fam"/>
    <property type="match status" value="1"/>
</dbReference>
<dbReference type="EMBL" id="MEUA01000028">
    <property type="protein sequence ID" value="OGC14889.1"/>
    <property type="molecule type" value="Genomic_DNA"/>
</dbReference>
<name>A0A1F4S3C6_UNCSA</name>
<dbReference type="Pfam" id="PF00395">
    <property type="entry name" value="SLH"/>
    <property type="match status" value="3"/>
</dbReference>
<feature type="domain" description="SLH" evidence="1">
    <location>
        <begin position="488"/>
        <end position="551"/>
    </location>
</feature>
<dbReference type="SUPFAM" id="SSF56935">
    <property type="entry name" value="Porins"/>
    <property type="match status" value="1"/>
</dbReference>
<dbReference type="PROSITE" id="PS51272">
    <property type="entry name" value="SLH"/>
    <property type="match status" value="3"/>
</dbReference>
<proteinExistence type="predicted"/>
<feature type="domain" description="SLH" evidence="1">
    <location>
        <begin position="552"/>
        <end position="612"/>
    </location>
</feature>
<dbReference type="Proteomes" id="UP000177905">
    <property type="component" value="Unassembled WGS sequence"/>
</dbReference>
<dbReference type="InterPro" id="IPR019861">
    <property type="entry name" value="PorP/SprF_Bacteroidetes"/>
</dbReference>
<dbReference type="InterPro" id="IPR013783">
    <property type="entry name" value="Ig-like_fold"/>
</dbReference>
<dbReference type="Pfam" id="PF11751">
    <property type="entry name" value="PorP_SprF"/>
    <property type="match status" value="1"/>
</dbReference>
<dbReference type="InterPro" id="IPR001119">
    <property type="entry name" value="SLH_dom"/>
</dbReference>
<gene>
    <name evidence="2" type="ORF">A2290_07310</name>
</gene>
<dbReference type="Gene3D" id="2.40.160.60">
    <property type="entry name" value="Outer membrane protein transport protein (OMPP1/FadL/TodX)"/>
    <property type="match status" value="1"/>
</dbReference>
<comment type="caution">
    <text evidence="2">The sequence shown here is derived from an EMBL/GenBank/DDBJ whole genome shotgun (WGS) entry which is preliminary data.</text>
</comment>
<protein>
    <recommendedName>
        <fullName evidence="1">SLH domain-containing protein</fullName>
    </recommendedName>
</protein>
<evidence type="ECO:0000313" key="2">
    <source>
        <dbReference type="EMBL" id="OGC14889.1"/>
    </source>
</evidence>